<keyword evidence="2 5" id="KW-0812">Transmembrane</keyword>
<dbReference type="EMBL" id="LKCM01000034">
    <property type="protein sequence ID" value="KPQ45013.1"/>
    <property type="molecule type" value="Genomic_DNA"/>
</dbReference>
<comment type="caution">
    <text evidence="7">The sequence shown here is derived from an EMBL/GenBank/DDBJ whole genome shotgun (WGS) entry which is preliminary data.</text>
</comment>
<reference evidence="7 8" key="1">
    <citation type="submission" date="2015-09" db="EMBL/GenBank/DDBJ databases">
        <title>A metagenomics-based metabolic model of nitrate-dependent anaerobic oxidation of methane by Methanoperedens-like archaea.</title>
        <authorList>
            <person name="Arshad A."/>
            <person name="Speth D.R."/>
            <person name="De Graaf R.M."/>
            <person name="Op Den Camp H.J."/>
            <person name="Jetten M.S."/>
            <person name="Welte C.U."/>
        </authorList>
    </citation>
    <scope>NUCLEOTIDE SEQUENCE [LARGE SCALE GENOMIC DNA]</scope>
</reference>
<evidence type="ECO:0000256" key="5">
    <source>
        <dbReference type="SAM" id="Phobius"/>
    </source>
</evidence>
<dbReference type="AlphaFoldDB" id="A0A0P7ZIY8"/>
<evidence type="ECO:0000256" key="2">
    <source>
        <dbReference type="ARBA" id="ARBA00022692"/>
    </source>
</evidence>
<dbReference type="GO" id="GO:0140359">
    <property type="term" value="F:ABC-type transporter activity"/>
    <property type="evidence" value="ECO:0007669"/>
    <property type="project" value="InterPro"/>
</dbReference>
<dbReference type="InterPro" id="IPR013525">
    <property type="entry name" value="ABC2_TM"/>
</dbReference>
<dbReference type="PANTHER" id="PTHR43229:SF3">
    <property type="entry name" value="ABC-TYPE MULTIDRUG TRANSPORT SYSTEM, PERMEASE COMPONENT"/>
    <property type="match status" value="1"/>
</dbReference>
<evidence type="ECO:0000256" key="1">
    <source>
        <dbReference type="ARBA" id="ARBA00004141"/>
    </source>
</evidence>
<dbReference type="GO" id="GO:0043190">
    <property type="term" value="C:ATP-binding cassette (ABC) transporter complex"/>
    <property type="evidence" value="ECO:0007669"/>
    <property type="project" value="InterPro"/>
</dbReference>
<evidence type="ECO:0000256" key="3">
    <source>
        <dbReference type="ARBA" id="ARBA00022989"/>
    </source>
</evidence>
<dbReference type="Pfam" id="PF01061">
    <property type="entry name" value="ABC2_membrane"/>
    <property type="match status" value="1"/>
</dbReference>
<feature type="domain" description="ABC transmembrane type-2" evidence="6">
    <location>
        <begin position="23"/>
        <end position="254"/>
    </location>
</feature>
<sequence length="262" mass="29519">MSDPGIEAGRIWASFYKSWIIAKRNFFTIFEVIFWPFIGLMSIGLMATFFSMAQTTISFLLIGAIALSIIQVCQIDIAYVMLFDMWSKSVKHTFMAPVRGFHLIIGSLLFGILRSTLVFIILMVLSFYFFSFDFLVAGIWPTLVFLGGLFLTSASIGILVCISILRFGQRAEVVAWTLTGIMMFICGIYYPVSMLPPAIQLIAKAIPLTYFLEYMRSFYGYGEANVMFGFGLGFFYFVIGMIVLDAAIINARRSGMLLRLSE</sequence>
<dbReference type="InterPro" id="IPR000412">
    <property type="entry name" value="ABC_2_transport"/>
</dbReference>
<keyword evidence="3 5" id="KW-1133">Transmembrane helix</keyword>
<dbReference type="PROSITE" id="PS51012">
    <property type="entry name" value="ABC_TM2"/>
    <property type="match status" value="1"/>
</dbReference>
<feature type="transmembrane region" description="Helical" evidence="5">
    <location>
        <begin position="57"/>
        <end position="82"/>
    </location>
</feature>
<feature type="transmembrane region" description="Helical" evidence="5">
    <location>
        <begin position="142"/>
        <end position="166"/>
    </location>
</feature>
<keyword evidence="4 5" id="KW-0472">Membrane</keyword>
<dbReference type="Proteomes" id="UP000050360">
    <property type="component" value="Unassembled WGS sequence"/>
</dbReference>
<protein>
    <submittedName>
        <fullName evidence="7">ABC-2 type transporter</fullName>
    </submittedName>
</protein>
<dbReference type="InterPro" id="IPR047817">
    <property type="entry name" value="ABC2_TM_bact-type"/>
</dbReference>
<evidence type="ECO:0000313" key="8">
    <source>
        <dbReference type="Proteomes" id="UP000050360"/>
    </source>
</evidence>
<name>A0A0P7ZIY8_9EURY</name>
<feature type="transmembrane region" description="Helical" evidence="5">
    <location>
        <begin position="103"/>
        <end position="130"/>
    </location>
</feature>
<accession>A0A0P7ZIY8</accession>
<comment type="subcellular location">
    <subcellularLocation>
        <location evidence="1">Membrane</location>
        <topology evidence="1">Multi-pass membrane protein</topology>
    </subcellularLocation>
</comment>
<proteinExistence type="predicted"/>
<dbReference type="PANTHER" id="PTHR43229">
    <property type="entry name" value="NODULATION PROTEIN J"/>
    <property type="match status" value="1"/>
</dbReference>
<feature type="transmembrane region" description="Helical" evidence="5">
    <location>
        <begin position="173"/>
        <end position="192"/>
    </location>
</feature>
<evidence type="ECO:0000259" key="6">
    <source>
        <dbReference type="PROSITE" id="PS51012"/>
    </source>
</evidence>
<feature type="transmembrane region" description="Helical" evidence="5">
    <location>
        <begin position="226"/>
        <end position="249"/>
    </location>
</feature>
<evidence type="ECO:0000256" key="4">
    <source>
        <dbReference type="ARBA" id="ARBA00023136"/>
    </source>
</evidence>
<organism evidence="7 8">
    <name type="scientific">Candidatus Methanoperedens nitratireducens</name>
    <dbReference type="NCBI Taxonomy" id="1392998"/>
    <lineage>
        <taxon>Archaea</taxon>
        <taxon>Methanobacteriati</taxon>
        <taxon>Methanobacteriota</taxon>
        <taxon>Stenosarchaea group</taxon>
        <taxon>Methanomicrobia</taxon>
        <taxon>Methanosarcinales</taxon>
        <taxon>ANME-2 cluster</taxon>
        <taxon>Candidatus Methanoperedentaceae</taxon>
        <taxon>Candidatus Methanoperedens</taxon>
    </lineage>
</organism>
<gene>
    <name evidence="7" type="ORF">MPEBLZ_00398</name>
</gene>
<dbReference type="PRINTS" id="PR00164">
    <property type="entry name" value="ABC2TRNSPORT"/>
</dbReference>
<dbReference type="InterPro" id="IPR051784">
    <property type="entry name" value="Nod_factor_ABC_transporter"/>
</dbReference>
<evidence type="ECO:0000313" key="7">
    <source>
        <dbReference type="EMBL" id="KPQ45013.1"/>
    </source>
</evidence>
<feature type="transmembrane region" description="Helical" evidence="5">
    <location>
        <begin position="26"/>
        <end position="51"/>
    </location>
</feature>